<evidence type="ECO:0000313" key="2">
    <source>
        <dbReference type="EMBL" id="CAE0421467.1"/>
    </source>
</evidence>
<dbReference type="PANTHER" id="PTHR35796">
    <property type="entry name" value="HYPOTHETICAL CYTOSOLIC PROTEIN"/>
    <property type="match status" value="1"/>
</dbReference>
<dbReference type="EMBL" id="HBIM01024427">
    <property type="protein sequence ID" value="CAE0421467.1"/>
    <property type="molecule type" value="Transcribed_RNA"/>
</dbReference>
<dbReference type="Gene3D" id="2.30.29.50">
    <property type="entry name" value="Bacterial Pleckstrin homology domain"/>
    <property type="match status" value="4"/>
</dbReference>
<dbReference type="InterPro" id="IPR037063">
    <property type="entry name" value="PHb_sf"/>
</dbReference>
<dbReference type="AlphaFoldDB" id="A0A7S3LFQ3"/>
<protein>
    <recommendedName>
        <fullName evidence="1">Bacterial Pleckstrin homology domain-containing protein</fullName>
    </recommendedName>
</protein>
<dbReference type="CDD" id="cd13225">
    <property type="entry name" value="PH-like_bacteria"/>
    <property type="match status" value="1"/>
</dbReference>
<feature type="domain" description="Bacterial Pleckstrin homology" evidence="1">
    <location>
        <begin position="301"/>
        <end position="399"/>
    </location>
</feature>
<organism evidence="2">
    <name type="scientific">Amphora coffeiformis</name>
    <dbReference type="NCBI Taxonomy" id="265554"/>
    <lineage>
        <taxon>Eukaryota</taxon>
        <taxon>Sar</taxon>
        <taxon>Stramenopiles</taxon>
        <taxon>Ochrophyta</taxon>
        <taxon>Bacillariophyta</taxon>
        <taxon>Bacillariophyceae</taxon>
        <taxon>Bacillariophycidae</taxon>
        <taxon>Thalassiophysales</taxon>
        <taxon>Catenulaceae</taxon>
        <taxon>Amphora</taxon>
    </lineage>
</organism>
<feature type="domain" description="Bacterial Pleckstrin homology" evidence="1">
    <location>
        <begin position="442"/>
        <end position="525"/>
    </location>
</feature>
<name>A0A7S3LFQ3_9STRA</name>
<gene>
    <name evidence="2" type="ORF">ACOF00016_LOCUS18107</name>
</gene>
<dbReference type="Pfam" id="PF08000">
    <property type="entry name" value="bPH_1"/>
    <property type="match status" value="4"/>
</dbReference>
<sequence>MVDVKGLVGKKIEFLTIPYGSIHAFSVQTAGALLDRDTELVLYTNMLGELYQIKQDFRSAKANLWALQKLLCNHVLGEDKDPLPGVESYQCHQDSEGGIFGLLTGLRFNERPVDSVAMNNVLHSDPPILQGSEMVEMAFQGHRDITLFTTKRLITIDKKGLFGKKIEYFSMPWDKFVAFGVRKAGFLIDFDTEVLLYTELAFYPGQPGDDNSPPIPPRPEESCLELDFNKNCVDLFALKYYLTRRIMEISKLERGAPIDLQPLTNASPDPKGFERLFQWLGSDQREIDPTELDVEFHTNIKILLDDERVLMAFKAGRDVNLFTNLRILSIDVQGLVGCKIEYTSIPYRSIHAWSVESAGIWDRDSELNLYTRNRWHIAKVEMDFRSGKTDIMQIQKLMTGFCVGLPSDKKMVFGPKDYSRHERNAVGMSSLAAAFFDNSKEIDAGEMNDNFHNEIPLLLEEEQVLRAFSQARDAYIYTNRRILLVDTKGLSGQRVKYKSIPFKHIHSFEFETAGHLDRDAELYCYTTIADVQSNGIPRSVGLLNTKHSILVKYTNIYEMGQLMLENCVFAEQTKDDTEPEIEVLLY</sequence>
<reference evidence="2" key="1">
    <citation type="submission" date="2021-01" db="EMBL/GenBank/DDBJ databases">
        <authorList>
            <person name="Corre E."/>
            <person name="Pelletier E."/>
            <person name="Niang G."/>
            <person name="Scheremetjew M."/>
            <person name="Finn R."/>
            <person name="Kale V."/>
            <person name="Holt S."/>
            <person name="Cochrane G."/>
            <person name="Meng A."/>
            <person name="Brown T."/>
            <person name="Cohen L."/>
        </authorList>
    </citation>
    <scope>NUCLEOTIDE SEQUENCE</scope>
    <source>
        <strain evidence="2">CCMP127</strain>
    </source>
</reference>
<accession>A0A7S3LFQ3</accession>
<evidence type="ECO:0000259" key="1">
    <source>
        <dbReference type="Pfam" id="PF08000"/>
    </source>
</evidence>
<feature type="domain" description="Bacterial Pleckstrin homology" evidence="1">
    <location>
        <begin position="1"/>
        <end position="75"/>
    </location>
</feature>
<proteinExistence type="predicted"/>
<dbReference type="PANTHER" id="PTHR35796:SF3">
    <property type="entry name" value="BHLH DOMAIN-CONTAINING PROTEIN"/>
    <property type="match status" value="1"/>
</dbReference>
<dbReference type="SUPFAM" id="SSF50729">
    <property type="entry name" value="PH domain-like"/>
    <property type="match status" value="4"/>
</dbReference>
<dbReference type="InterPro" id="IPR012544">
    <property type="entry name" value="PHb"/>
</dbReference>
<feature type="domain" description="Bacterial Pleckstrin homology" evidence="1">
    <location>
        <begin position="116"/>
        <end position="198"/>
    </location>
</feature>